<protein>
    <submittedName>
        <fullName evidence="9">NUDIX domain-containing protein</fullName>
    </submittedName>
</protein>
<comment type="caution">
    <text evidence="9">The sequence shown here is derived from an EMBL/GenBank/DDBJ whole genome shotgun (WGS) entry which is preliminary data.</text>
</comment>
<dbReference type="EMBL" id="JACOMF010000007">
    <property type="protein sequence ID" value="MBC4015342.1"/>
    <property type="molecule type" value="Genomic_DNA"/>
</dbReference>
<evidence type="ECO:0000259" key="8">
    <source>
        <dbReference type="PROSITE" id="PS51462"/>
    </source>
</evidence>
<evidence type="ECO:0000313" key="9">
    <source>
        <dbReference type="EMBL" id="MBC4015342.1"/>
    </source>
</evidence>
<keyword evidence="4" id="KW-0378">Hydrolase</keyword>
<sequence length="263" mass="28921">MRRGSSPCRNASASAPGSSCRASRLTDSAGATERPTDDNPGGVAEARRAAPRAVHPRNAASLILWRAGMRGVEVLMGVRHARHRFMPNVMVFPGGRVDRPDYRALALSELPGFTRACLERQAPPSLARAIGIAAARELHEETGLVLGRMDGHRLLPELSVIDYLCRAVTPPNRFMRFNARFLIAPAEAAHGEIRGSGELEELRFFTIEETRHHKVATITAKVLQEFQAWLGMTQAQREARELICFRGMDGRTPEGPARRRSAG</sequence>
<dbReference type="GO" id="GO:0016818">
    <property type="term" value="F:hydrolase activity, acting on acid anhydrides, in phosphorus-containing anhydrides"/>
    <property type="evidence" value="ECO:0007669"/>
    <property type="project" value="InterPro"/>
</dbReference>
<evidence type="ECO:0000256" key="7">
    <source>
        <dbReference type="SAM" id="MobiDB-lite"/>
    </source>
</evidence>
<dbReference type="InterPro" id="IPR015797">
    <property type="entry name" value="NUDIX_hydrolase-like_dom_sf"/>
</dbReference>
<dbReference type="SUPFAM" id="SSF55811">
    <property type="entry name" value="Nudix"/>
    <property type="match status" value="1"/>
</dbReference>
<dbReference type="AlphaFoldDB" id="A0A9X0UCK7"/>
<dbReference type="PANTHER" id="PTHR12318">
    <property type="entry name" value="TESTOSTERONE-REGULATED PROTEIN RP2"/>
    <property type="match status" value="1"/>
</dbReference>
<dbReference type="InterPro" id="IPR039121">
    <property type="entry name" value="NUDT19"/>
</dbReference>
<feature type="region of interest" description="Disordered" evidence="7">
    <location>
        <begin position="1"/>
        <end position="52"/>
    </location>
</feature>
<keyword evidence="6" id="KW-0464">Manganese</keyword>
<proteinExistence type="predicted"/>
<keyword evidence="10" id="KW-1185">Reference proteome</keyword>
<organism evidence="9 10">
    <name type="scientific">Siccirubricoccus deserti</name>
    <dbReference type="NCBI Taxonomy" id="2013562"/>
    <lineage>
        <taxon>Bacteria</taxon>
        <taxon>Pseudomonadati</taxon>
        <taxon>Pseudomonadota</taxon>
        <taxon>Alphaproteobacteria</taxon>
        <taxon>Acetobacterales</taxon>
        <taxon>Roseomonadaceae</taxon>
        <taxon>Siccirubricoccus</taxon>
    </lineage>
</organism>
<evidence type="ECO:0000256" key="6">
    <source>
        <dbReference type="ARBA" id="ARBA00023211"/>
    </source>
</evidence>
<dbReference type="Pfam" id="PF00293">
    <property type="entry name" value="NUDIX"/>
    <property type="match status" value="1"/>
</dbReference>
<feature type="compositionally biased region" description="Polar residues" evidence="7">
    <location>
        <begin position="7"/>
        <end position="21"/>
    </location>
</feature>
<evidence type="ECO:0000313" key="10">
    <source>
        <dbReference type="Proteomes" id="UP000600101"/>
    </source>
</evidence>
<dbReference type="GO" id="GO:0046872">
    <property type="term" value="F:metal ion binding"/>
    <property type="evidence" value="ECO:0007669"/>
    <property type="project" value="UniProtKB-KW"/>
</dbReference>
<dbReference type="Proteomes" id="UP000600101">
    <property type="component" value="Unassembled WGS sequence"/>
</dbReference>
<evidence type="ECO:0000256" key="3">
    <source>
        <dbReference type="ARBA" id="ARBA00022723"/>
    </source>
</evidence>
<dbReference type="PANTHER" id="PTHR12318:SF0">
    <property type="entry name" value="ACYL-COENZYME A DIPHOSPHATASE NUDT19"/>
    <property type="match status" value="1"/>
</dbReference>
<gene>
    <name evidence="9" type="ORF">H7965_08380</name>
</gene>
<keyword evidence="3" id="KW-0479">Metal-binding</keyword>
<dbReference type="PROSITE" id="PS51462">
    <property type="entry name" value="NUDIX"/>
    <property type="match status" value="1"/>
</dbReference>
<comment type="cofactor">
    <cofactor evidence="2">
        <name>Mg(2+)</name>
        <dbReference type="ChEBI" id="CHEBI:18420"/>
    </cofactor>
</comment>
<feature type="domain" description="Nudix hydrolase" evidence="8">
    <location>
        <begin position="55"/>
        <end position="227"/>
    </location>
</feature>
<reference evidence="9" key="1">
    <citation type="submission" date="2020-08" db="EMBL/GenBank/DDBJ databases">
        <authorList>
            <person name="Hu Y."/>
            <person name="Nguyen S.V."/>
            <person name="Li F."/>
            <person name="Fanning S."/>
        </authorList>
    </citation>
    <scope>NUCLEOTIDE SEQUENCE</scope>
    <source>
        <strain evidence="9">SYSU D8009</strain>
    </source>
</reference>
<comment type="cofactor">
    <cofactor evidence="1">
        <name>Mn(2+)</name>
        <dbReference type="ChEBI" id="CHEBI:29035"/>
    </cofactor>
</comment>
<evidence type="ECO:0000256" key="4">
    <source>
        <dbReference type="ARBA" id="ARBA00022801"/>
    </source>
</evidence>
<accession>A0A9X0UCK7</accession>
<dbReference type="InterPro" id="IPR000086">
    <property type="entry name" value="NUDIX_hydrolase_dom"/>
</dbReference>
<evidence type="ECO:0000256" key="5">
    <source>
        <dbReference type="ARBA" id="ARBA00022842"/>
    </source>
</evidence>
<evidence type="ECO:0000256" key="1">
    <source>
        <dbReference type="ARBA" id="ARBA00001936"/>
    </source>
</evidence>
<name>A0A9X0UCK7_9PROT</name>
<dbReference type="Gene3D" id="3.90.79.10">
    <property type="entry name" value="Nucleoside Triphosphate Pyrophosphohydrolase"/>
    <property type="match status" value="2"/>
</dbReference>
<evidence type="ECO:0000256" key="2">
    <source>
        <dbReference type="ARBA" id="ARBA00001946"/>
    </source>
</evidence>
<keyword evidence="5" id="KW-0460">Magnesium</keyword>